<dbReference type="GO" id="GO:0009627">
    <property type="term" value="P:systemic acquired resistance"/>
    <property type="evidence" value="ECO:0007669"/>
    <property type="project" value="InterPro"/>
</dbReference>
<protein>
    <recommendedName>
        <fullName evidence="2">Bifunctional inhibitor/plant lipid transfer protein/seed storage helical domain-containing protein</fullName>
    </recommendedName>
</protein>
<dbReference type="InterPro" id="IPR039265">
    <property type="entry name" value="DIR1-like"/>
</dbReference>
<evidence type="ECO:0000256" key="1">
    <source>
        <dbReference type="SAM" id="SignalP"/>
    </source>
</evidence>
<dbReference type="EMBL" id="RXIC02000023">
    <property type="protein sequence ID" value="KAB1213291.1"/>
    <property type="molecule type" value="Genomic_DNA"/>
</dbReference>
<evidence type="ECO:0000313" key="4">
    <source>
        <dbReference type="Proteomes" id="UP000516437"/>
    </source>
</evidence>
<organism evidence="3 4">
    <name type="scientific">Morella rubra</name>
    <name type="common">Chinese bayberry</name>
    <dbReference type="NCBI Taxonomy" id="262757"/>
    <lineage>
        <taxon>Eukaryota</taxon>
        <taxon>Viridiplantae</taxon>
        <taxon>Streptophyta</taxon>
        <taxon>Embryophyta</taxon>
        <taxon>Tracheophyta</taxon>
        <taxon>Spermatophyta</taxon>
        <taxon>Magnoliopsida</taxon>
        <taxon>eudicotyledons</taxon>
        <taxon>Gunneridae</taxon>
        <taxon>Pentapetalae</taxon>
        <taxon>rosids</taxon>
        <taxon>fabids</taxon>
        <taxon>Fagales</taxon>
        <taxon>Myricaceae</taxon>
        <taxon>Morella</taxon>
    </lineage>
</organism>
<dbReference type="SUPFAM" id="SSF47699">
    <property type="entry name" value="Bifunctional inhibitor/lipid-transfer protein/seed storage 2S albumin"/>
    <property type="match status" value="1"/>
</dbReference>
<evidence type="ECO:0000313" key="3">
    <source>
        <dbReference type="EMBL" id="KAB1213291.1"/>
    </source>
</evidence>
<proteinExistence type="predicted"/>
<dbReference type="AlphaFoldDB" id="A0A6A1VK99"/>
<dbReference type="CDD" id="cd00010">
    <property type="entry name" value="AAI_LTSS"/>
    <property type="match status" value="1"/>
</dbReference>
<feature type="chain" id="PRO_5025333487" description="Bifunctional inhibitor/plant lipid transfer protein/seed storage helical domain-containing protein" evidence="1">
    <location>
        <begin position="25"/>
        <end position="179"/>
    </location>
</feature>
<dbReference type="PANTHER" id="PTHR33122">
    <property type="entry name" value="LIPID BINDING PROTEIN-RELATED"/>
    <property type="match status" value="1"/>
</dbReference>
<feature type="domain" description="Bifunctional inhibitor/plant lipid transfer protein/seed storage helical" evidence="2">
    <location>
        <begin position="42"/>
        <end position="136"/>
    </location>
</feature>
<gene>
    <name evidence="3" type="ORF">CJ030_MR5G003639</name>
</gene>
<keyword evidence="4" id="KW-1185">Reference proteome</keyword>
<sequence length="179" mass="19777">MVTSDIKTCLVVVFLFVLSSKVFIREIDAEGDCGDTPIWQEALSLMPCQDAGKNATIEVPAACCTKVEDLLKTSPNCLCERNYLRLNTTTTELRGGENLLEINSKREKLSGPVGQAGVKPEIAITIPKRCNIQKRYAGKKCGEYLNDSMSPDLHPFFKITSRVCHTQPPTIKDVDINLS</sequence>
<dbReference type="PANTHER" id="PTHR33122:SF13">
    <property type="entry name" value="BIFUNCTIONAL INHIBITOR_LIPID-TRANSFER PROTEIN_SEED STORAGE 2S ALBUMIN SUPERFAMILY PROTEIN"/>
    <property type="match status" value="1"/>
</dbReference>
<feature type="signal peptide" evidence="1">
    <location>
        <begin position="1"/>
        <end position="24"/>
    </location>
</feature>
<accession>A0A6A1VK99</accession>
<name>A0A6A1VK99_9ROSI</name>
<dbReference type="GO" id="GO:0005504">
    <property type="term" value="F:fatty acid binding"/>
    <property type="evidence" value="ECO:0007669"/>
    <property type="project" value="InterPro"/>
</dbReference>
<evidence type="ECO:0000259" key="2">
    <source>
        <dbReference type="Pfam" id="PF00234"/>
    </source>
</evidence>
<dbReference type="InterPro" id="IPR016140">
    <property type="entry name" value="Bifunc_inhib/LTP/seed_store"/>
</dbReference>
<keyword evidence="1" id="KW-0732">Signal</keyword>
<reference evidence="3 4" key="1">
    <citation type="journal article" date="2019" name="Plant Biotechnol. J.">
        <title>The red bayberry genome and genetic basis of sex determination.</title>
        <authorList>
            <person name="Jia H.M."/>
            <person name="Jia H.J."/>
            <person name="Cai Q.L."/>
            <person name="Wang Y."/>
            <person name="Zhao H.B."/>
            <person name="Yang W.F."/>
            <person name="Wang G.Y."/>
            <person name="Li Y.H."/>
            <person name="Zhan D.L."/>
            <person name="Shen Y.T."/>
            <person name="Niu Q.F."/>
            <person name="Chang L."/>
            <person name="Qiu J."/>
            <person name="Zhao L."/>
            <person name="Xie H.B."/>
            <person name="Fu W.Y."/>
            <person name="Jin J."/>
            <person name="Li X.W."/>
            <person name="Jiao Y."/>
            <person name="Zhou C.C."/>
            <person name="Tu T."/>
            <person name="Chai C.Y."/>
            <person name="Gao J.L."/>
            <person name="Fan L.J."/>
            <person name="van de Weg E."/>
            <person name="Wang J.Y."/>
            <person name="Gao Z.S."/>
        </authorList>
    </citation>
    <scope>NUCLEOTIDE SEQUENCE [LARGE SCALE GENOMIC DNA]</scope>
    <source>
        <tissue evidence="3">Leaves</tissue>
    </source>
</reference>
<dbReference type="Pfam" id="PF00234">
    <property type="entry name" value="Tryp_alpha_amyl"/>
    <property type="match status" value="1"/>
</dbReference>
<comment type="caution">
    <text evidence="3">The sequence shown here is derived from an EMBL/GenBank/DDBJ whole genome shotgun (WGS) entry which is preliminary data.</text>
</comment>
<dbReference type="InterPro" id="IPR036312">
    <property type="entry name" value="Bifun_inhib/LTP/seed_sf"/>
</dbReference>
<dbReference type="Proteomes" id="UP000516437">
    <property type="component" value="Chromosome 5"/>
</dbReference>